<feature type="region of interest" description="Disordered" evidence="1">
    <location>
        <begin position="1"/>
        <end position="28"/>
    </location>
</feature>
<reference evidence="3" key="1">
    <citation type="journal article" date="2014" name="Int. J. Syst. Evol. Microbiol.">
        <title>Complete genome of a new Firmicutes species belonging to the dominant human colonic microbiota ('Ruminococcus bicirculans') reveals two chromosomes and a selective capacity to utilize plant glucans.</title>
        <authorList>
            <consortium name="NISC Comparative Sequencing Program"/>
            <person name="Wegmann U."/>
            <person name="Louis P."/>
            <person name="Goesmann A."/>
            <person name="Henrissat B."/>
            <person name="Duncan S.H."/>
            <person name="Flint H.J."/>
        </authorList>
    </citation>
    <scope>NUCLEOTIDE SEQUENCE</scope>
    <source>
        <strain evidence="3">NBRC 107715</strain>
    </source>
</reference>
<dbReference type="Proteomes" id="UP001156856">
    <property type="component" value="Unassembled WGS sequence"/>
</dbReference>
<dbReference type="Proteomes" id="UP000321960">
    <property type="component" value="Unassembled WGS sequence"/>
</dbReference>
<reference evidence="5" key="2">
    <citation type="journal article" date="2019" name="Int. J. Syst. Evol. Microbiol.">
        <title>The Global Catalogue of Microorganisms (GCM) 10K type strain sequencing project: providing services to taxonomists for standard genome sequencing and annotation.</title>
        <authorList>
            <consortium name="The Broad Institute Genomics Platform"/>
            <consortium name="The Broad Institute Genome Sequencing Center for Infectious Disease"/>
            <person name="Wu L."/>
            <person name="Ma J."/>
        </authorList>
    </citation>
    <scope>NUCLEOTIDE SEQUENCE [LARGE SCALE GENOMIC DNA]</scope>
    <source>
        <strain evidence="5">NBRC 107715</strain>
    </source>
</reference>
<evidence type="ECO:0000313" key="5">
    <source>
        <dbReference type="Proteomes" id="UP001156856"/>
    </source>
</evidence>
<evidence type="ECO:0000256" key="1">
    <source>
        <dbReference type="SAM" id="MobiDB-lite"/>
    </source>
</evidence>
<protein>
    <submittedName>
        <fullName evidence="2">Uncharacterized protein</fullName>
    </submittedName>
</protein>
<organism evidence="2 4">
    <name type="scientific">Methylobacterium oxalidis</name>
    <dbReference type="NCBI Taxonomy" id="944322"/>
    <lineage>
        <taxon>Bacteria</taxon>
        <taxon>Pseudomonadati</taxon>
        <taxon>Pseudomonadota</taxon>
        <taxon>Alphaproteobacteria</taxon>
        <taxon>Hyphomicrobiales</taxon>
        <taxon>Methylobacteriaceae</taxon>
        <taxon>Methylobacterium</taxon>
    </lineage>
</organism>
<gene>
    <name evidence="3" type="ORF">GCM10007888_46710</name>
    <name evidence="2" type="ORF">MOX02_34370</name>
</gene>
<dbReference type="EMBL" id="BSPK01000101">
    <property type="protein sequence ID" value="GLS66289.1"/>
    <property type="molecule type" value="Genomic_DNA"/>
</dbReference>
<evidence type="ECO:0000313" key="3">
    <source>
        <dbReference type="EMBL" id="GLS66289.1"/>
    </source>
</evidence>
<reference evidence="3" key="4">
    <citation type="submission" date="2023-01" db="EMBL/GenBank/DDBJ databases">
        <title>Draft genome sequence of Methylobacterium oxalidis strain NBRC 107715.</title>
        <authorList>
            <person name="Sun Q."/>
            <person name="Mori K."/>
        </authorList>
    </citation>
    <scope>NUCLEOTIDE SEQUENCE</scope>
    <source>
        <strain evidence="3">NBRC 107715</strain>
    </source>
</reference>
<comment type="caution">
    <text evidence="2">The sequence shown here is derived from an EMBL/GenBank/DDBJ whole genome shotgun (WGS) entry which is preliminary data.</text>
</comment>
<dbReference type="EMBL" id="BJZU01000068">
    <property type="protein sequence ID" value="GEP05399.1"/>
    <property type="molecule type" value="Genomic_DNA"/>
</dbReference>
<keyword evidence="5" id="KW-1185">Reference proteome</keyword>
<accession>A0A512J6B1</accession>
<evidence type="ECO:0000313" key="2">
    <source>
        <dbReference type="EMBL" id="GEP05399.1"/>
    </source>
</evidence>
<reference evidence="2 4" key="3">
    <citation type="submission" date="2019-07" db="EMBL/GenBank/DDBJ databases">
        <title>Whole genome shotgun sequence of Methylobacterium oxalidis NBRC 107715.</title>
        <authorList>
            <person name="Hosoyama A."/>
            <person name="Uohara A."/>
            <person name="Ohji S."/>
            <person name="Ichikawa N."/>
        </authorList>
    </citation>
    <scope>NUCLEOTIDE SEQUENCE [LARGE SCALE GENOMIC DNA]</scope>
    <source>
        <strain evidence="2 4">NBRC 107715</strain>
    </source>
</reference>
<proteinExistence type="predicted"/>
<evidence type="ECO:0000313" key="4">
    <source>
        <dbReference type="Proteomes" id="UP000321960"/>
    </source>
</evidence>
<dbReference type="AlphaFoldDB" id="A0A512J6B1"/>
<sequence>MKAVDQSGHLVGEGRVVRGRKRVPQSGADALQKAAKGGGFEGAQILAGE</sequence>
<name>A0A512J6B1_9HYPH</name>